<keyword evidence="2" id="KW-1185">Reference proteome</keyword>
<reference evidence="2" key="1">
    <citation type="journal article" date="2013" name="New Phytol.">
        <title>Comparative genomic and transcriptomic analyses reveal the hemibiotrophic stage shift of Colletotrichum fungi.</title>
        <authorList>
            <person name="Gan P."/>
            <person name="Ikeda K."/>
            <person name="Irieda H."/>
            <person name="Narusaka M."/>
            <person name="O'Connell R.J."/>
            <person name="Narusaka Y."/>
            <person name="Takano Y."/>
            <person name="Kubo Y."/>
            <person name="Shirasu K."/>
        </authorList>
    </citation>
    <scope>NUCLEOTIDE SEQUENCE [LARGE SCALE GENOMIC DNA]</scope>
    <source>
        <strain evidence="2">104-T / ATCC 96160 / CBS 514.97 / LARS 414 / MAFF 240422</strain>
    </source>
</reference>
<name>A0A484G6B7_COLOR</name>
<evidence type="ECO:0000313" key="2">
    <source>
        <dbReference type="Proteomes" id="UP000014480"/>
    </source>
</evidence>
<organism evidence="1 2">
    <name type="scientific">Colletotrichum orbiculare (strain 104-T / ATCC 96160 / CBS 514.97 / LARS 414 / MAFF 240422)</name>
    <name type="common">Cucumber anthracnose fungus</name>
    <name type="synonym">Colletotrichum lagenarium</name>
    <dbReference type="NCBI Taxonomy" id="1213857"/>
    <lineage>
        <taxon>Eukaryota</taxon>
        <taxon>Fungi</taxon>
        <taxon>Dikarya</taxon>
        <taxon>Ascomycota</taxon>
        <taxon>Pezizomycotina</taxon>
        <taxon>Sordariomycetes</taxon>
        <taxon>Hypocreomycetidae</taxon>
        <taxon>Glomerellales</taxon>
        <taxon>Glomerellaceae</taxon>
        <taxon>Colletotrichum</taxon>
        <taxon>Colletotrichum orbiculare species complex</taxon>
    </lineage>
</organism>
<dbReference type="EMBL" id="AMCV02000002">
    <property type="protein sequence ID" value="TDZ25424.1"/>
    <property type="molecule type" value="Genomic_DNA"/>
</dbReference>
<gene>
    <name evidence="1" type="ORF">Cob_v001505</name>
</gene>
<reference evidence="2" key="2">
    <citation type="journal article" date="2019" name="Mol. Plant Microbe Interact.">
        <title>Genome sequence resources for four phytopathogenic fungi from the Colletotrichum orbiculare species complex.</title>
        <authorList>
            <person name="Gan P."/>
            <person name="Tsushima A."/>
            <person name="Narusaka M."/>
            <person name="Narusaka Y."/>
            <person name="Takano Y."/>
            <person name="Kubo Y."/>
            <person name="Shirasu K."/>
        </authorList>
    </citation>
    <scope>GENOME REANNOTATION</scope>
    <source>
        <strain evidence="2">104-T / ATCC 96160 / CBS 514.97 / LARS 414 / MAFF 240422</strain>
    </source>
</reference>
<accession>A0A484G6B7</accession>
<dbReference type="Proteomes" id="UP000014480">
    <property type="component" value="Unassembled WGS sequence"/>
</dbReference>
<proteinExistence type="predicted"/>
<dbReference type="AlphaFoldDB" id="A0A484G6B7"/>
<protein>
    <submittedName>
        <fullName evidence="1">Uncharacterized protein</fullName>
    </submittedName>
</protein>
<sequence>MYVPQIDVLPPIKSHERTLCLVLPRAFPTTLSDWTAVPATEQSSPLVGRDTLLPCVLLRAVRSFFTTPSGSLPTWLLFSDDW</sequence>
<evidence type="ECO:0000313" key="1">
    <source>
        <dbReference type="EMBL" id="TDZ25424.1"/>
    </source>
</evidence>
<comment type="caution">
    <text evidence="1">The sequence shown here is derived from an EMBL/GenBank/DDBJ whole genome shotgun (WGS) entry which is preliminary data.</text>
</comment>